<keyword evidence="1" id="KW-0677">Repeat</keyword>
<dbReference type="EMBL" id="CAJVOS010000027">
    <property type="protein sequence ID" value="CAG8125538.1"/>
    <property type="molecule type" value="Genomic_DNA"/>
</dbReference>
<dbReference type="OrthoDB" id="21416at2759"/>
<dbReference type="SUPFAM" id="SSF48403">
    <property type="entry name" value="Ankyrin repeat"/>
    <property type="match status" value="6"/>
</dbReference>
<feature type="repeat" description="ANK" evidence="3">
    <location>
        <begin position="110"/>
        <end position="142"/>
    </location>
</feature>
<reference evidence="4" key="1">
    <citation type="submission" date="2021-07" db="EMBL/GenBank/DDBJ databases">
        <authorList>
            <person name="Branca A.L. A."/>
        </authorList>
    </citation>
    <scope>NUCLEOTIDE SEQUENCE</scope>
</reference>
<dbReference type="InterPro" id="IPR002110">
    <property type="entry name" value="Ankyrin_rpt"/>
</dbReference>
<feature type="repeat" description="ANK" evidence="3">
    <location>
        <begin position="761"/>
        <end position="792"/>
    </location>
</feature>
<evidence type="ECO:0000256" key="1">
    <source>
        <dbReference type="ARBA" id="ARBA00022737"/>
    </source>
</evidence>
<dbReference type="PANTHER" id="PTHR24123:SF33">
    <property type="entry name" value="PROTEIN HOS4"/>
    <property type="match status" value="1"/>
</dbReference>
<dbReference type="PROSITE" id="PS50297">
    <property type="entry name" value="ANK_REP_REGION"/>
    <property type="match status" value="5"/>
</dbReference>
<evidence type="ECO:0000313" key="5">
    <source>
        <dbReference type="Proteomes" id="UP001153618"/>
    </source>
</evidence>
<dbReference type="Proteomes" id="UP001153618">
    <property type="component" value="Unassembled WGS sequence"/>
</dbReference>
<evidence type="ECO:0000313" key="4">
    <source>
        <dbReference type="EMBL" id="CAG8125538.1"/>
    </source>
</evidence>
<dbReference type="InterPro" id="IPR036770">
    <property type="entry name" value="Ankyrin_rpt-contain_sf"/>
</dbReference>
<evidence type="ECO:0000256" key="2">
    <source>
        <dbReference type="ARBA" id="ARBA00023043"/>
    </source>
</evidence>
<feature type="repeat" description="ANK" evidence="3">
    <location>
        <begin position="1218"/>
        <end position="1250"/>
    </location>
</feature>
<dbReference type="Gene3D" id="1.25.40.20">
    <property type="entry name" value="Ankyrin repeat-containing domain"/>
    <property type="match status" value="8"/>
</dbReference>
<keyword evidence="2 3" id="KW-0040">ANK repeat</keyword>
<feature type="repeat" description="ANK" evidence="3">
    <location>
        <begin position="143"/>
        <end position="175"/>
    </location>
</feature>
<keyword evidence="5" id="KW-1185">Reference proteome</keyword>
<feature type="repeat" description="ANK" evidence="3">
    <location>
        <begin position="830"/>
        <end position="862"/>
    </location>
</feature>
<sequence length="1599" mass="177359">MSRLSRDDPVVDYGAVHSMLAQICLRYLASGPLREWKVGKGKDEERERRSLFLKFHFLRYAIEQWLFHLDKAGSFSTDLVECLNGFFQNNNHDLEAWIEIWSAYQTHVSPSCSILHVAAYSGIAEFVRLLLSRGATTDVVDKDGHTPLVYAVSKGHHDIVTLLLEHGASTNVTVRDDTFSWGAGHHLLAYACKLNHVNAVRALIQGGLDPMAKVITGGGGKTRIPDDPTEHDLRPYYFDHRREVTALASACEEGSTEAVLDLIRHVDPLLCKDNLLHSAAEQGKHEILSALLRNDKVRLTINDPDRYGDTPIYLAARKQSPTTIKVLLNHGADVSILSMNRNYPPEPPTELESQTMPHAIPGYTPLHAVAFGYPNGNFEQPMNEEAIVVCLDLLIDAGSKVNTGNHRKRTPIFEWSRIHWSTMSEDKFVSALLERGADASILDVDGQTPLHSSQRVYPKLAKILVNAGCNINAQRFSDGLTVLMLNASQQNHPDPIVFHKLGADFHQQDWLGNTALHHYFKSDPLGESCHLDSWLSKSNPHTRNYLGRTPLHEFLSLTHGKFWDEEEEEESRLDRLRTIDEFLKHGVSLEDQDGLGQTALLTAFSGNEFHTFKLVEELLRRGASAQATDFKGRTALHYVFRPDKKSSLHKDGSKRELAQLLINHGARVQDTDHDGNGFFKHFIKDDTVHDHGDWLINEEHAETIIELGAPILTANKQGRTALHAAATIEEDLIFRQGKIRTRLEFLLRPSMQFDINAADNSGITALHLAASVSDINVLTLIQHGADPKAKDRSMRTPLSIAAEAGQSNVVGLLLEYCQNDPAIINHQCIKRRSALHEAARSGCPETVKLLLDAGANPFLSDERGRTALHAAGEFEERTGPQKARHHQISQPPLLGLPKPCAWRGVKKPDPPSGYDFGIAPNDDARCIREVVRLLLAAGAQPNKVDNNGLSPKCVAVMLGCAPVVEELRKSHMESSIRSFDPIGESLLVVTDAQIKNIVDLTEVPDNRNELLERLFVTGNEDLVEEFVRVKHLKLVDSEKDRFHETGIFLLPLLGFTTMLKRLLPYLEDAADLIPVLLSQATKRSAYNLEMMRLLIQQVPRENRHIFSNSLVEVSAGKRWWHTKALTLLLEKGVCPETWSSSAFRSAITAAFPVKSYGDGEERHKWSDETLRMLLKHGADAKDTCNDHADSLLSTAVENGGDAWIIALLLEHGASIKPGDDKILTLAIRRNSLATVELLLKNGADPNATNDPRKVPLLEEPRSAKLLNEHAAIVSLLLRYGADPLLLIEDGSTTVFHTLCTNHWGGTSLGPILEMGIDVDTKDSEGRTALSRSANCFDVALKLIEAGADLDMIDPTGRTALHYAAEAFDEALVGELVKRSVSVDPVDNDGFTPLTRALSDYAEADDCWSSGFLTLRALLNGGANALTLLPDGRSGLHCVAPVLRDFSNKDRKEQIKEDDGRDHFTEATTLYQQFLDAGCDRNSRDRNGETPIFHYVRAPKSYQGFSDLARSRPSHPDDWTAFIETHDISPMDLAGDTLLHVIARRAECPPDSGDDETLLFKALVDSGLDPWKENNQSETALDIAAAQEKTDILGLFARNE</sequence>
<feature type="repeat" description="ANK" evidence="3">
    <location>
        <begin position="1355"/>
        <end position="1387"/>
    </location>
</feature>
<dbReference type="PRINTS" id="PR01415">
    <property type="entry name" value="ANKYRIN"/>
</dbReference>
<dbReference type="InterPro" id="IPR051165">
    <property type="entry name" value="Multifunctional_ANK_Repeat"/>
</dbReference>
<name>A0A9W4MVB7_PENOL</name>
<protein>
    <submittedName>
        <fullName evidence="4">Uncharacterized protein</fullName>
    </submittedName>
</protein>
<dbReference type="PANTHER" id="PTHR24123">
    <property type="entry name" value="ANKYRIN REPEAT-CONTAINING"/>
    <property type="match status" value="1"/>
</dbReference>
<feature type="repeat" description="ANK" evidence="3">
    <location>
        <begin position="307"/>
        <end position="339"/>
    </location>
</feature>
<dbReference type="Pfam" id="PF00023">
    <property type="entry name" value="Ank"/>
    <property type="match status" value="1"/>
</dbReference>
<comment type="caution">
    <text evidence="4">The sequence shown here is derived from an EMBL/GenBank/DDBJ whole genome shotgun (WGS) entry which is preliminary data.</text>
</comment>
<organism evidence="4 5">
    <name type="scientific">Penicillium olsonii</name>
    <dbReference type="NCBI Taxonomy" id="99116"/>
    <lineage>
        <taxon>Eukaryota</taxon>
        <taxon>Fungi</taxon>
        <taxon>Dikarya</taxon>
        <taxon>Ascomycota</taxon>
        <taxon>Pezizomycotina</taxon>
        <taxon>Eurotiomycetes</taxon>
        <taxon>Eurotiomycetidae</taxon>
        <taxon>Eurotiales</taxon>
        <taxon>Aspergillaceae</taxon>
        <taxon>Penicillium</taxon>
    </lineage>
</organism>
<gene>
    <name evidence="4" type="ORF">POLS_LOCUS5361</name>
</gene>
<evidence type="ECO:0000256" key="3">
    <source>
        <dbReference type="PROSITE-ProRule" id="PRU00023"/>
    </source>
</evidence>
<accession>A0A9W4MVB7</accession>
<proteinExistence type="predicted"/>
<dbReference type="PROSITE" id="PS50088">
    <property type="entry name" value="ANK_REPEAT"/>
    <property type="match status" value="7"/>
</dbReference>
<dbReference type="Pfam" id="PF12796">
    <property type="entry name" value="Ank_2"/>
    <property type="match status" value="5"/>
</dbReference>
<dbReference type="SMART" id="SM00248">
    <property type="entry name" value="ANK"/>
    <property type="match status" value="19"/>
</dbReference>